<reference evidence="6" key="2">
    <citation type="journal article" date="2015" name="G3 (Bethesda)">
        <title>Post-transcriptional mechanisms contribute little to phenotypic variation in snake venoms.</title>
        <authorList>
            <person name="Rokyta D.R."/>
            <person name="Margres M.J."/>
            <person name="Calvin K."/>
        </authorList>
    </citation>
    <scope>NUCLEOTIDE SEQUENCE</scope>
    <source>
        <tissue evidence="6">Venom gland</tissue>
    </source>
</reference>
<proteinExistence type="predicted"/>
<keyword evidence="4" id="KW-0732">Signal</keyword>
<dbReference type="CDD" id="cd00206">
    <property type="entry name" value="TFP_snake_toxin"/>
    <property type="match status" value="1"/>
</dbReference>
<dbReference type="GO" id="GO:0090729">
    <property type="term" value="F:toxin activity"/>
    <property type="evidence" value="ECO:0007669"/>
    <property type="project" value="InterPro"/>
</dbReference>
<accession>A0A0B8RS24</accession>
<dbReference type="Pfam" id="PF21947">
    <property type="entry name" value="Toxin_cobra-type"/>
    <property type="match status" value="1"/>
</dbReference>
<feature type="signal peptide" evidence="4">
    <location>
        <begin position="1"/>
        <end position="21"/>
    </location>
</feature>
<reference evidence="5" key="1">
    <citation type="journal article" date="2014" name="BMC Genomics">
        <title>RNA-seq and high-definition mass spectrometry reveal the complex and divergent venoms of two rear-fanged colubrid snakes.</title>
        <authorList>
            <person name="McGivern J.J."/>
            <person name="Wray K.P."/>
            <person name="Margres M.J."/>
            <person name="Couch M.E."/>
            <person name="Mackessy S.P."/>
            <person name="Rokyta D.R."/>
        </authorList>
    </citation>
    <scope>NUCLEOTIDE SEQUENCE</scope>
    <source>
        <tissue evidence="5">Venom gland</tissue>
    </source>
</reference>
<dbReference type="EMBL" id="GBSH01000040">
    <property type="protein sequence ID" value="JAG68984.1"/>
    <property type="molecule type" value="Transcribed_RNA"/>
</dbReference>
<protein>
    <submittedName>
        <fullName evidence="5">Three-finger toxin 6b</fullName>
    </submittedName>
</protein>
<dbReference type="Gene3D" id="2.10.60.10">
    <property type="entry name" value="CD59"/>
    <property type="match status" value="1"/>
</dbReference>
<comment type="subcellular location">
    <subcellularLocation>
        <location evidence="1">Secreted</location>
    </subcellularLocation>
</comment>
<evidence type="ECO:0000256" key="3">
    <source>
        <dbReference type="ARBA" id="ARBA00023157"/>
    </source>
</evidence>
<keyword evidence="3" id="KW-1015">Disulfide bond</keyword>
<evidence type="ECO:0000256" key="2">
    <source>
        <dbReference type="ARBA" id="ARBA00022525"/>
    </source>
</evidence>
<feature type="chain" id="PRO_5010612408" evidence="4">
    <location>
        <begin position="22"/>
        <end position="84"/>
    </location>
</feature>
<dbReference type="AlphaFoldDB" id="A0A0B8RS24"/>
<dbReference type="SUPFAM" id="SSF57302">
    <property type="entry name" value="Snake toxin-like"/>
    <property type="match status" value="1"/>
</dbReference>
<dbReference type="InterPro" id="IPR003571">
    <property type="entry name" value="Snake_3FTx"/>
</dbReference>
<dbReference type="InterPro" id="IPR054131">
    <property type="entry name" value="Toxin_cobra-type"/>
</dbReference>
<evidence type="ECO:0000256" key="1">
    <source>
        <dbReference type="ARBA" id="ARBA00004613"/>
    </source>
</evidence>
<dbReference type="InterPro" id="IPR045860">
    <property type="entry name" value="Snake_toxin-like_sf"/>
</dbReference>
<evidence type="ECO:0000256" key="4">
    <source>
        <dbReference type="SAM" id="SignalP"/>
    </source>
</evidence>
<dbReference type="EMBL" id="GDBA01000040">
    <property type="protein sequence ID" value="JAS04621.1"/>
    <property type="molecule type" value="Transcribed_RNA"/>
</dbReference>
<sequence>MKTLLLALVVVTFVCLEPGYTIICHSCTGQFCSTFQNCPDAQACSQMWKDSDLLKMNVVKGCATNCTLPASGQKVLYCTKDNCN</sequence>
<dbReference type="GO" id="GO:0005576">
    <property type="term" value="C:extracellular region"/>
    <property type="evidence" value="ECO:0007669"/>
    <property type="project" value="UniProtKB-SubCell"/>
</dbReference>
<name>A0A0B8RS24_9SAUR</name>
<keyword evidence="2" id="KW-0964">Secreted</keyword>
<evidence type="ECO:0000313" key="5">
    <source>
        <dbReference type="EMBL" id="JAG68984.1"/>
    </source>
</evidence>
<organism evidence="5">
    <name type="scientific">Philothamnus irregularis</name>
    <name type="common">brown tree snake</name>
    <dbReference type="NCBI Taxonomy" id="1899461"/>
    <lineage>
        <taxon>Eukaryota</taxon>
        <taxon>Metazoa</taxon>
        <taxon>Chordata</taxon>
        <taxon>Craniata</taxon>
        <taxon>Vertebrata</taxon>
        <taxon>Euteleostomi</taxon>
        <taxon>Lepidosauria</taxon>
        <taxon>Squamata</taxon>
        <taxon>Bifurcata</taxon>
        <taxon>Unidentata</taxon>
        <taxon>Episquamata</taxon>
        <taxon>Toxicofera</taxon>
        <taxon>Serpentes</taxon>
        <taxon>Colubroidea</taxon>
        <taxon>Colubridae</taxon>
        <taxon>Colubrinae</taxon>
        <taxon>Philothamnus</taxon>
    </lineage>
</organism>
<evidence type="ECO:0000313" key="6">
    <source>
        <dbReference type="EMBL" id="JAS04621.1"/>
    </source>
</evidence>